<evidence type="ECO:0000256" key="10">
    <source>
        <dbReference type="ARBA" id="ARBA00023235"/>
    </source>
</evidence>
<dbReference type="Pfam" id="PF00580">
    <property type="entry name" value="UvrD-helicase"/>
    <property type="match status" value="1"/>
</dbReference>
<dbReference type="AlphaFoldDB" id="E8T6M3"/>
<proteinExistence type="predicted"/>
<evidence type="ECO:0000256" key="6">
    <source>
        <dbReference type="ARBA" id="ARBA00022839"/>
    </source>
</evidence>
<dbReference type="InterPro" id="IPR038726">
    <property type="entry name" value="PDDEXK_AddAB-type"/>
</dbReference>
<dbReference type="GO" id="GO:0005524">
    <property type="term" value="F:ATP binding"/>
    <property type="evidence" value="ECO:0007669"/>
    <property type="project" value="UniProtKB-UniRule"/>
</dbReference>
<keyword evidence="8" id="KW-0238">DNA-binding</keyword>
<feature type="domain" description="UvrD-like helicase ATP-binding" evidence="16">
    <location>
        <begin position="1"/>
        <end position="367"/>
    </location>
</feature>
<dbReference type="OrthoDB" id="9810135at2"/>
<dbReference type="InterPro" id="IPR014017">
    <property type="entry name" value="DNA_helicase_UvrD-like_C"/>
</dbReference>
<reference evidence="18" key="1">
    <citation type="submission" date="2011-01" db="EMBL/GenBank/DDBJ databases">
        <title>Complete sequence of chromosome of Thermovibrio ammonificans HB-1.</title>
        <authorList>
            <consortium name="US DOE Joint Genome Institute"/>
            <person name="Lucas S."/>
            <person name="Copeland A."/>
            <person name="Lapidus A."/>
            <person name="Cheng J.-F."/>
            <person name="Goodwin L."/>
            <person name="Pitluck S."/>
            <person name="Davenport K."/>
            <person name="Detter J.C."/>
            <person name="Han C."/>
            <person name="Tapia R."/>
            <person name="Land M."/>
            <person name="Hauser L."/>
            <person name="Kyrpides N."/>
            <person name="Ivanova N."/>
            <person name="Ovchinnikova G."/>
            <person name="Vetriani C."/>
            <person name="Woyke T."/>
        </authorList>
    </citation>
    <scope>NUCLEOTIDE SEQUENCE [LARGE SCALE GENOMIC DNA]</scope>
    <source>
        <strain evidence="18">HB-1</strain>
    </source>
</reference>
<dbReference type="PROSITE" id="PS51217">
    <property type="entry name" value="UVRD_HELICASE_CTER"/>
    <property type="match status" value="1"/>
</dbReference>
<keyword evidence="10" id="KW-0413">Isomerase</keyword>
<dbReference type="GO" id="GO:0004527">
    <property type="term" value="F:exonuclease activity"/>
    <property type="evidence" value="ECO:0007669"/>
    <property type="project" value="UniProtKB-KW"/>
</dbReference>
<keyword evidence="7 14" id="KW-0067">ATP-binding</keyword>
<organism evidence="18 19">
    <name type="scientific">Thermovibrio ammonificans (strain DSM 15698 / JCM 12110 / HB-1)</name>
    <dbReference type="NCBI Taxonomy" id="648996"/>
    <lineage>
        <taxon>Bacteria</taxon>
        <taxon>Pseudomonadati</taxon>
        <taxon>Aquificota</taxon>
        <taxon>Aquificia</taxon>
        <taxon>Desulfurobacteriales</taxon>
        <taxon>Desulfurobacteriaceae</taxon>
        <taxon>Thermovibrio</taxon>
    </lineage>
</organism>
<evidence type="ECO:0000259" key="17">
    <source>
        <dbReference type="PROSITE" id="PS51217"/>
    </source>
</evidence>
<dbReference type="Gene3D" id="3.90.320.10">
    <property type="match status" value="1"/>
</dbReference>
<keyword evidence="2 14" id="KW-0547">Nucleotide-binding</keyword>
<name>E8T6M3_THEA1</name>
<gene>
    <name evidence="18" type="ordered locus">Theam_0840</name>
</gene>
<dbReference type="GO" id="GO:0000725">
    <property type="term" value="P:recombinational repair"/>
    <property type="evidence" value="ECO:0007669"/>
    <property type="project" value="TreeGrafter"/>
</dbReference>
<feature type="binding site" evidence="14">
    <location>
        <begin position="7"/>
        <end position="14"/>
    </location>
    <ligand>
        <name>ATP</name>
        <dbReference type="ChEBI" id="CHEBI:30616"/>
    </ligand>
</feature>
<evidence type="ECO:0000313" key="18">
    <source>
        <dbReference type="EMBL" id="ADU96807.1"/>
    </source>
</evidence>
<dbReference type="RefSeq" id="WP_013537593.1">
    <property type="nucleotide sequence ID" value="NC_014926.1"/>
</dbReference>
<dbReference type="PANTHER" id="PTHR11070:SF67">
    <property type="entry name" value="DNA 3'-5' HELICASE"/>
    <property type="match status" value="1"/>
</dbReference>
<dbReference type="InterPro" id="IPR011604">
    <property type="entry name" value="PDDEXK-like_dom_sf"/>
</dbReference>
<evidence type="ECO:0000256" key="13">
    <source>
        <dbReference type="ARBA" id="ARBA00048988"/>
    </source>
</evidence>
<keyword evidence="19" id="KW-1185">Reference proteome</keyword>
<dbReference type="Pfam" id="PF13361">
    <property type="entry name" value="UvrD_C"/>
    <property type="match status" value="2"/>
</dbReference>
<evidence type="ECO:0000256" key="1">
    <source>
        <dbReference type="ARBA" id="ARBA00022722"/>
    </source>
</evidence>
<accession>E8T6M3</accession>
<dbReference type="PROSITE" id="PS51198">
    <property type="entry name" value="UVRD_HELICASE_ATP_BIND"/>
    <property type="match status" value="1"/>
</dbReference>
<evidence type="ECO:0000256" key="7">
    <source>
        <dbReference type="ARBA" id="ARBA00022840"/>
    </source>
</evidence>
<keyword evidence="9" id="KW-0234">DNA repair</keyword>
<dbReference type="InterPro" id="IPR000212">
    <property type="entry name" value="DNA_helicase_UvrD/REP"/>
</dbReference>
<evidence type="ECO:0000256" key="3">
    <source>
        <dbReference type="ARBA" id="ARBA00022763"/>
    </source>
</evidence>
<dbReference type="eggNOG" id="COG1074">
    <property type="taxonomic scope" value="Bacteria"/>
</dbReference>
<keyword evidence="3" id="KW-0227">DNA damage</keyword>
<keyword evidence="6" id="KW-0269">Exonuclease</keyword>
<comment type="catalytic activity">
    <reaction evidence="11">
        <text>Couples ATP hydrolysis with the unwinding of duplex DNA by translocating in the 3'-5' direction.</text>
        <dbReference type="EC" id="5.6.2.4"/>
    </reaction>
</comment>
<dbReference type="KEGG" id="tam:Theam_0840"/>
<keyword evidence="1" id="KW-0540">Nuclease</keyword>
<comment type="catalytic activity">
    <reaction evidence="13">
        <text>ATP + H2O = ADP + phosphate + H(+)</text>
        <dbReference type="Rhea" id="RHEA:13065"/>
        <dbReference type="ChEBI" id="CHEBI:15377"/>
        <dbReference type="ChEBI" id="CHEBI:15378"/>
        <dbReference type="ChEBI" id="CHEBI:30616"/>
        <dbReference type="ChEBI" id="CHEBI:43474"/>
        <dbReference type="ChEBI" id="CHEBI:456216"/>
        <dbReference type="EC" id="5.6.2.4"/>
    </reaction>
</comment>
<evidence type="ECO:0000256" key="15">
    <source>
        <dbReference type="SAM" id="MobiDB-lite"/>
    </source>
</evidence>
<dbReference type="SUPFAM" id="SSF52540">
    <property type="entry name" value="P-loop containing nucleoside triphosphate hydrolases"/>
    <property type="match status" value="1"/>
</dbReference>
<feature type="region of interest" description="Disordered" evidence="15">
    <location>
        <begin position="779"/>
        <end position="809"/>
    </location>
</feature>
<dbReference type="Gene3D" id="3.40.50.300">
    <property type="entry name" value="P-loop containing nucleotide triphosphate hydrolases"/>
    <property type="match status" value="3"/>
</dbReference>
<dbReference type="GO" id="GO:0005829">
    <property type="term" value="C:cytosol"/>
    <property type="evidence" value="ECO:0007669"/>
    <property type="project" value="TreeGrafter"/>
</dbReference>
<dbReference type="InterPro" id="IPR014016">
    <property type="entry name" value="UvrD-like_ATP-bd"/>
</dbReference>
<feature type="domain" description="UvrD-like helicase C-terminal" evidence="17">
    <location>
        <begin position="380"/>
        <end position="635"/>
    </location>
</feature>
<dbReference type="Proteomes" id="UP000006362">
    <property type="component" value="Chromosome"/>
</dbReference>
<sequence>MIELIGANAGAGKTTEIVSRYVEFIRQKFSVDEVVLTTFTEAAAAQLRDRVKLALIEEISSCVNDEGTKEHLETQLLYLPTAPIGTIHSFCFELLRRFGVSKGLISLEARLASPIEVAELAERAVESAVEEVYSADSEGFRKLLTAIDPNGLEGLLTVERFLKEVIHHRTRFPFVHTVSPEEFFEKAGREFKYIYREVFGSKNTLVKELLKGFKSLKLGSFELSRNQVKKRKKLEVEKVKLLHELLVKALARYDELLKENELLDYNSLLIKAEKLVREAPSEVLSSYRVFIIDEFQDTDPIQWRIIETLYEASQRGGSEISVLLVGDPKQSIYRFRSADVNLWNRVKEWVKEKGGKVTEKTENYRSGRKLLEFFNTVFKELYRKTTSHPAELDFVPFRPSERTAEGGQVEVIPIKSLSSYGLAPFVRYAVSKLKPYAERGTAAVIARSWSALVPFARYLKENGIPFTYLSSSPYRSEAFEELLNLLKFTLNPNDYTSLFFLLTSRFLGLTHPEALDLVEEVKEEGESPLLRYKLFRELKDFRSQLKERSVHPYSLQIYSLLLRLGYLSALRLSDPDSFSSLLDLLWEIHTVETVESFTFEELVHYLEGLGGDSASSAARVPERGFVLTTIHSSKGLEFNAVAVVPWDKPRPSYSRFTYSNIGYAVKLHAPRYDFSEEEEHLKPFYNWCASPYFFYLQKLNDFLNRLEEKNLFYVALTRAKEALILGLKERGKGKFSTGSITFDSSLLKGYLKQLPENPPAVRPDRSFVPKLLPEPSVNHIKIRRPSDHADPEELSTKENPHLPNGTSPTEYGDAAHALCEAFLKGADIDRAVNYALGHVLNPTPSLEERLRELYRKLSSNNPFPLEGSIRFETELPLLFYSEDSILRGRADLVFFKEGGSVEVWDFKTGLKEEAKLKLYREQLTAYADVFRRAGYTVNRLVLLFLDEPPDVWLEQFEP</sequence>
<evidence type="ECO:0000256" key="11">
    <source>
        <dbReference type="ARBA" id="ARBA00034617"/>
    </source>
</evidence>
<evidence type="ECO:0000313" key="19">
    <source>
        <dbReference type="Proteomes" id="UP000006362"/>
    </source>
</evidence>
<evidence type="ECO:0000256" key="14">
    <source>
        <dbReference type="PROSITE-ProRule" id="PRU00560"/>
    </source>
</evidence>
<keyword evidence="4 14" id="KW-0378">Hydrolase</keyword>
<evidence type="ECO:0000259" key="16">
    <source>
        <dbReference type="PROSITE" id="PS51198"/>
    </source>
</evidence>
<dbReference type="EMBL" id="CP002444">
    <property type="protein sequence ID" value="ADU96807.1"/>
    <property type="molecule type" value="Genomic_DNA"/>
</dbReference>
<evidence type="ECO:0000256" key="8">
    <source>
        <dbReference type="ARBA" id="ARBA00023125"/>
    </source>
</evidence>
<evidence type="ECO:0000256" key="12">
    <source>
        <dbReference type="ARBA" id="ARBA00034808"/>
    </source>
</evidence>
<dbReference type="GO" id="GO:0003677">
    <property type="term" value="F:DNA binding"/>
    <property type="evidence" value="ECO:0007669"/>
    <property type="project" value="UniProtKB-KW"/>
</dbReference>
<dbReference type="HOGENOM" id="CLU_001114_1_3_0"/>
<dbReference type="GO" id="GO:0043138">
    <property type="term" value="F:3'-5' DNA helicase activity"/>
    <property type="evidence" value="ECO:0007669"/>
    <property type="project" value="UniProtKB-EC"/>
</dbReference>
<evidence type="ECO:0000256" key="4">
    <source>
        <dbReference type="ARBA" id="ARBA00022801"/>
    </source>
</evidence>
<dbReference type="PANTHER" id="PTHR11070">
    <property type="entry name" value="UVRD / RECB / PCRA DNA HELICASE FAMILY MEMBER"/>
    <property type="match status" value="1"/>
</dbReference>
<evidence type="ECO:0000256" key="2">
    <source>
        <dbReference type="ARBA" id="ARBA00022741"/>
    </source>
</evidence>
<dbReference type="Gene3D" id="1.10.486.10">
    <property type="entry name" value="PCRA, domain 4"/>
    <property type="match status" value="1"/>
</dbReference>
<protein>
    <recommendedName>
        <fullName evidence="12">DNA 3'-5' helicase</fullName>
        <ecNumber evidence="12">5.6.2.4</ecNumber>
    </recommendedName>
</protein>
<evidence type="ECO:0000256" key="5">
    <source>
        <dbReference type="ARBA" id="ARBA00022806"/>
    </source>
</evidence>
<feature type="compositionally biased region" description="Basic and acidic residues" evidence="15">
    <location>
        <begin position="784"/>
        <end position="800"/>
    </location>
</feature>
<evidence type="ECO:0000256" key="9">
    <source>
        <dbReference type="ARBA" id="ARBA00023204"/>
    </source>
</evidence>
<keyword evidence="5 14" id="KW-0347">Helicase</keyword>
<dbReference type="InterPro" id="IPR027417">
    <property type="entry name" value="P-loop_NTPase"/>
</dbReference>
<dbReference type="STRING" id="648996.Theam_0840"/>
<dbReference type="EC" id="5.6.2.4" evidence="12"/>
<dbReference type="Pfam" id="PF12705">
    <property type="entry name" value="PDDEXK_1"/>
    <property type="match status" value="1"/>
</dbReference>